<dbReference type="RefSeq" id="WP_181730130.1">
    <property type="nucleotide sequence ID" value="NZ_JACEOR010000546.1"/>
</dbReference>
<dbReference type="NCBIfam" id="NF004846">
    <property type="entry name" value="PRK06197.1"/>
    <property type="match status" value="1"/>
</dbReference>
<dbReference type="Gene3D" id="3.40.50.720">
    <property type="entry name" value="NAD(P)-binding Rossmann-like Domain"/>
    <property type="match status" value="1"/>
</dbReference>
<name>A0A838WZD3_9CORY</name>
<dbReference type="CDD" id="cd05327">
    <property type="entry name" value="retinol-DH_like_SDR_c_like"/>
    <property type="match status" value="1"/>
</dbReference>
<dbReference type="Pfam" id="PF00106">
    <property type="entry name" value="adh_short"/>
    <property type="match status" value="1"/>
</dbReference>
<protein>
    <submittedName>
        <fullName evidence="3">SDR family NAD(P)-dependent oxidoreductase</fullName>
    </submittedName>
</protein>
<dbReference type="InterPro" id="IPR002347">
    <property type="entry name" value="SDR_fam"/>
</dbReference>
<organism evidence="3 4">
    <name type="scientific">Corynebacterium sanguinis</name>
    <dbReference type="NCBI Taxonomy" id="2594913"/>
    <lineage>
        <taxon>Bacteria</taxon>
        <taxon>Bacillati</taxon>
        <taxon>Actinomycetota</taxon>
        <taxon>Actinomycetes</taxon>
        <taxon>Mycobacteriales</taxon>
        <taxon>Corynebacteriaceae</taxon>
        <taxon>Corynebacterium</taxon>
    </lineage>
</organism>
<comment type="similarity">
    <text evidence="2">Belongs to the short-chain dehydrogenases/reductases (SDR) family.</text>
</comment>
<dbReference type="GO" id="GO:0016491">
    <property type="term" value="F:oxidoreductase activity"/>
    <property type="evidence" value="ECO:0007669"/>
    <property type="project" value="UniProtKB-KW"/>
</dbReference>
<proteinExistence type="inferred from homology"/>
<comment type="caution">
    <text evidence="3">The sequence shown here is derived from an EMBL/GenBank/DDBJ whole genome shotgun (WGS) entry which is preliminary data.</text>
</comment>
<dbReference type="AlphaFoldDB" id="A0A838WZD3"/>
<dbReference type="EMBL" id="JACEOR010000546">
    <property type="protein sequence ID" value="MBA4506085.1"/>
    <property type="molecule type" value="Genomic_DNA"/>
</dbReference>
<accession>A0A838WZD3</accession>
<dbReference type="PANTHER" id="PTHR43157:SF31">
    <property type="entry name" value="PHOSPHATIDYLINOSITOL-GLYCAN BIOSYNTHESIS CLASS F PROTEIN"/>
    <property type="match status" value="1"/>
</dbReference>
<dbReference type="SUPFAM" id="SSF51735">
    <property type="entry name" value="NAD(P)-binding Rossmann-fold domains"/>
    <property type="match status" value="1"/>
</dbReference>
<evidence type="ECO:0000256" key="1">
    <source>
        <dbReference type="ARBA" id="ARBA00023002"/>
    </source>
</evidence>
<keyword evidence="1" id="KW-0560">Oxidoreductase</keyword>
<gene>
    <name evidence="3" type="ORF">H0H28_12330</name>
</gene>
<evidence type="ECO:0000313" key="4">
    <source>
        <dbReference type="Proteomes" id="UP000580709"/>
    </source>
</evidence>
<dbReference type="PRINTS" id="PR00080">
    <property type="entry name" value="SDRFAMILY"/>
</dbReference>
<evidence type="ECO:0000313" key="3">
    <source>
        <dbReference type="EMBL" id="MBA4506085.1"/>
    </source>
</evidence>
<sequence>MPQRASERWDAQRIAGVAGKRFIITGANSGLGFVTARELARAGADVTLAVRNEDKGREAAARISGSVDVEHLDLADLSSVRRFAESTAERGPIDVLINNAGIMYVPFATTADGFELQMGTNHLGHFALTNLLLPSITGKVVTLSSMAHRQAALDVEDLDFSRRKYSPIYAYGASKLANLLFTSELNRKLDDAGSRVVAVAAHPGYSDTNLQGHSEKRLMDAVMRFANRTVAQSAEMGALPTLYAAVEDIPGDSFVGPDGFAQMRGYPTLVDRSQAAQDAASAARLWEVSEELTGVRFALGEPGA</sequence>
<dbReference type="Proteomes" id="UP000580709">
    <property type="component" value="Unassembled WGS sequence"/>
</dbReference>
<reference evidence="3 4" key="1">
    <citation type="submission" date="2020-07" db="EMBL/GenBank/DDBJ databases">
        <authorList>
            <person name="Khare M."/>
        </authorList>
    </citation>
    <scope>NUCLEOTIDE SEQUENCE [LARGE SCALE GENOMIC DNA]</scope>
    <source>
        <strain evidence="3 4">P8776</strain>
    </source>
</reference>
<dbReference type="PANTHER" id="PTHR43157">
    <property type="entry name" value="PHOSPHATIDYLINOSITOL-GLYCAN BIOSYNTHESIS CLASS F PROTEIN-RELATED"/>
    <property type="match status" value="1"/>
</dbReference>
<keyword evidence="4" id="KW-1185">Reference proteome</keyword>
<evidence type="ECO:0000256" key="2">
    <source>
        <dbReference type="RuleBase" id="RU000363"/>
    </source>
</evidence>
<dbReference type="InterPro" id="IPR036291">
    <property type="entry name" value="NAD(P)-bd_dom_sf"/>
</dbReference>
<dbReference type="PRINTS" id="PR00081">
    <property type="entry name" value="GDHRDH"/>
</dbReference>